<dbReference type="PROSITE" id="PS00216">
    <property type="entry name" value="SUGAR_TRANSPORT_1"/>
    <property type="match status" value="1"/>
</dbReference>
<feature type="transmembrane region" description="Helical" evidence="7">
    <location>
        <begin position="369"/>
        <end position="389"/>
    </location>
</feature>
<keyword evidence="3" id="KW-1003">Cell membrane</keyword>
<evidence type="ECO:0000256" key="6">
    <source>
        <dbReference type="ARBA" id="ARBA00023136"/>
    </source>
</evidence>
<evidence type="ECO:0000256" key="1">
    <source>
        <dbReference type="ARBA" id="ARBA00004651"/>
    </source>
</evidence>
<dbReference type="Pfam" id="PF07690">
    <property type="entry name" value="MFS_1"/>
    <property type="match status" value="1"/>
</dbReference>
<feature type="transmembrane region" description="Helical" evidence="7">
    <location>
        <begin position="81"/>
        <end position="99"/>
    </location>
</feature>
<evidence type="ECO:0000256" key="5">
    <source>
        <dbReference type="ARBA" id="ARBA00022989"/>
    </source>
</evidence>
<dbReference type="Gene3D" id="1.20.1250.20">
    <property type="entry name" value="MFS general substrate transporter like domains"/>
    <property type="match status" value="1"/>
</dbReference>
<feature type="transmembrane region" description="Helical" evidence="7">
    <location>
        <begin position="49"/>
        <end position="69"/>
    </location>
</feature>
<evidence type="ECO:0000256" key="4">
    <source>
        <dbReference type="ARBA" id="ARBA00022692"/>
    </source>
</evidence>
<dbReference type="InterPro" id="IPR050171">
    <property type="entry name" value="MFS_Transporters"/>
</dbReference>
<dbReference type="EMBL" id="BAAAQK010000003">
    <property type="protein sequence ID" value="GAA1831231.1"/>
    <property type="molecule type" value="Genomic_DNA"/>
</dbReference>
<evidence type="ECO:0000313" key="9">
    <source>
        <dbReference type="EMBL" id="GAA1831231.1"/>
    </source>
</evidence>
<feature type="transmembrane region" description="Helical" evidence="7">
    <location>
        <begin position="304"/>
        <end position="328"/>
    </location>
</feature>
<feature type="transmembrane region" description="Helical" evidence="7">
    <location>
        <begin position="251"/>
        <end position="271"/>
    </location>
</feature>
<evidence type="ECO:0000256" key="3">
    <source>
        <dbReference type="ARBA" id="ARBA00022475"/>
    </source>
</evidence>
<dbReference type="InterPro" id="IPR011701">
    <property type="entry name" value="MFS"/>
</dbReference>
<comment type="subcellular location">
    <subcellularLocation>
        <location evidence="1">Cell membrane</location>
        <topology evidence="1">Multi-pass membrane protein</topology>
    </subcellularLocation>
</comment>
<protein>
    <submittedName>
        <fullName evidence="9">MFS transporter</fullName>
    </submittedName>
</protein>
<evidence type="ECO:0000313" key="10">
    <source>
        <dbReference type="Proteomes" id="UP001500449"/>
    </source>
</evidence>
<dbReference type="PANTHER" id="PTHR23517">
    <property type="entry name" value="RESISTANCE PROTEIN MDTM, PUTATIVE-RELATED-RELATED"/>
    <property type="match status" value="1"/>
</dbReference>
<sequence>MMTGTITRPVASRRGRLAVAGAFLVTMTGTTLPTPLYPLYAQRDGFGGVVVTVVFATYAVGVGTALVLTGGLSDRIGRRPVLAAGLAFSLLSGLVFLVPAEPALFVGRFLSGLSAGVFTGTATAALLDLSDEGGKARAGLVASVVTMTGLGTGPLVGGVLAQFAPWPLVLPYLVHAALLVLSAGALWTVPETVSRGTFRIVPLRVGSVPPQARRVFVRASTAGFAGFAVLGLLTGVSPQVMVEVLHRPEHVAVGLVVFAMGVGAAVGQVASTHLPERVVPVVGCAVLVVGTGLIGAGIGRASLALFAAGAVVGGAGLGTTLRAGIVAVGGAAPERVRGAVVATFFLVLYTALSLPVIGVGAAAHAVGMATAGVVFSAIVGALALLALVLSAREL</sequence>
<feature type="transmembrane region" description="Helical" evidence="7">
    <location>
        <begin position="139"/>
        <end position="163"/>
    </location>
</feature>
<dbReference type="PROSITE" id="PS50850">
    <property type="entry name" value="MFS"/>
    <property type="match status" value="1"/>
</dbReference>
<name>A0ABN2MLT8_9PSEU</name>
<dbReference type="PANTHER" id="PTHR23517:SF13">
    <property type="entry name" value="MAJOR FACILITATOR SUPERFAMILY MFS_1"/>
    <property type="match status" value="1"/>
</dbReference>
<feature type="transmembrane region" description="Helical" evidence="7">
    <location>
        <begin position="278"/>
        <end position="298"/>
    </location>
</feature>
<feature type="transmembrane region" description="Helical" evidence="7">
    <location>
        <begin position="340"/>
        <end position="363"/>
    </location>
</feature>
<feature type="transmembrane region" description="Helical" evidence="7">
    <location>
        <begin position="105"/>
        <end position="127"/>
    </location>
</feature>
<dbReference type="InterPro" id="IPR036259">
    <property type="entry name" value="MFS_trans_sf"/>
</dbReference>
<keyword evidence="6 7" id="KW-0472">Membrane</keyword>
<organism evidence="9 10">
    <name type="scientific">Pseudonocardia ailaonensis</name>
    <dbReference type="NCBI Taxonomy" id="367279"/>
    <lineage>
        <taxon>Bacteria</taxon>
        <taxon>Bacillati</taxon>
        <taxon>Actinomycetota</taxon>
        <taxon>Actinomycetes</taxon>
        <taxon>Pseudonocardiales</taxon>
        <taxon>Pseudonocardiaceae</taxon>
        <taxon>Pseudonocardia</taxon>
    </lineage>
</organism>
<feature type="transmembrane region" description="Helical" evidence="7">
    <location>
        <begin position="215"/>
        <end position="236"/>
    </location>
</feature>
<feature type="transmembrane region" description="Helical" evidence="7">
    <location>
        <begin position="169"/>
        <end position="189"/>
    </location>
</feature>
<gene>
    <name evidence="9" type="ORF">GCM10009836_06460</name>
</gene>
<proteinExistence type="predicted"/>
<dbReference type="InterPro" id="IPR020846">
    <property type="entry name" value="MFS_dom"/>
</dbReference>
<keyword evidence="5 7" id="KW-1133">Transmembrane helix</keyword>
<accession>A0ABN2MLT8</accession>
<keyword evidence="2" id="KW-0813">Transport</keyword>
<dbReference type="Proteomes" id="UP001500449">
    <property type="component" value="Unassembled WGS sequence"/>
</dbReference>
<keyword evidence="4 7" id="KW-0812">Transmembrane</keyword>
<feature type="domain" description="Major facilitator superfamily (MFS) profile" evidence="8">
    <location>
        <begin position="14"/>
        <end position="394"/>
    </location>
</feature>
<comment type="caution">
    <text evidence="9">The sequence shown here is derived from an EMBL/GenBank/DDBJ whole genome shotgun (WGS) entry which is preliminary data.</text>
</comment>
<dbReference type="InterPro" id="IPR005829">
    <property type="entry name" value="Sugar_transporter_CS"/>
</dbReference>
<evidence type="ECO:0000256" key="7">
    <source>
        <dbReference type="SAM" id="Phobius"/>
    </source>
</evidence>
<keyword evidence="10" id="KW-1185">Reference proteome</keyword>
<evidence type="ECO:0000256" key="2">
    <source>
        <dbReference type="ARBA" id="ARBA00022448"/>
    </source>
</evidence>
<reference evidence="9 10" key="1">
    <citation type="journal article" date="2019" name="Int. J. Syst. Evol. Microbiol.">
        <title>The Global Catalogue of Microorganisms (GCM) 10K type strain sequencing project: providing services to taxonomists for standard genome sequencing and annotation.</title>
        <authorList>
            <consortium name="The Broad Institute Genomics Platform"/>
            <consortium name="The Broad Institute Genome Sequencing Center for Infectious Disease"/>
            <person name="Wu L."/>
            <person name="Ma J."/>
        </authorList>
    </citation>
    <scope>NUCLEOTIDE SEQUENCE [LARGE SCALE GENOMIC DNA]</scope>
    <source>
        <strain evidence="9 10">JCM 16009</strain>
    </source>
</reference>
<evidence type="ECO:0000259" key="8">
    <source>
        <dbReference type="PROSITE" id="PS50850"/>
    </source>
</evidence>
<dbReference type="SUPFAM" id="SSF103473">
    <property type="entry name" value="MFS general substrate transporter"/>
    <property type="match status" value="1"/>
</dbReference>